<feature type="transmembrane region" description="Helical" evidence="1">
    <location>
        <begin position="67"/>
        <end position="88"/>
    </location>
</feature>
<dbReference type="SUPFAM" id="SSF55874">
    <property type="entry name" value="ATPase domain of HSP90 chaperone/DNA topoisomerase II/histidine kinase"/>
    <property type="match status" value="1"/>
</dbReference>
<dbReference type="InterPro" id="IPR050640">
    <property type="entry name" value="Bact_2-comp_sensor_kinase"/>
</dbReference>
<evidence type="ECO:0000259" key="2">
    <source>
        <dbReference type="Pfam" id="PF06580"/>
    </source>
</evidence>
<evidence type="ECO:0000313" key="3">
    <source>
        <dbReference type="EMBL" id="SBV90474.1"/>
    </source>
</evidence>
<proteinExistence type="predicted"/>
<feature type="domain" description="Signal transduction histidine kinase internal region" evidence="2">
    <location>
        <begin position="170"/>
        <end position="247"/>
    </location>
</feature>
<sequence>MKNFIKIFPHIIIWTIALVVPIYLISREGTFDYKPYYNYVIRMGIFAILFYANYSYLIEKYLFNRKFALYVITNIALIVVLVILQTFVSESMRPDPQVIQTIEEGIQKKPPHMGRFPEGKHGGPPLLMRFVFDYVSIIFVIGLAVAIKTTIRWYRDSINFEKAKSVQLEADLRNLRSQLNPHFLFNTLNNIYSLIAIDQNRAQDAVHRLSNLLRYVMYDNDEKFVPLDKELTFTQNYIDLMKLRLSANVKLNVLIDGKSSHDMIASLMFITLIENAFKHGINNGEESFIDVSILVDPGKGVLCTVENSLVKREENMNMEEHNSGIGLTNLSKRLDLLYPNRHEFIAEKRTNSFFTLLRIDFGKEKNIL</sequence>
<organism evidence="3">
    <name type="scientific">uncultured Dysgonomonas sp</name>
    <dbReference type="NCBI Taxonomy" id="206096"/>
    <lineage>
        <taxon>Bacteria</taxon>
        <taxon>Pseudomonadati</taxon>
        <taxon>Bacteroidota</taxon>
        <taxon>Bacteroidia</taxon>
        <taxon>Bacteroidales</taxon>
        <taxon>Dysgonomonadaceae</taxon>
        <taxon>Dysgonomonas</taxon>
        <taxon>environmental samples</taxon>
    </lineage>
</organism>
<feature type="transmembrane region" description="Helical" evidence="1">
    <location>
        <begin position="7"/>
        <end position="24"/>
    </location>
</feature>
<dbReference type="RefSeq" id="WP_296937764.1">
    <property type="nucleotide sequence ID" value="NZ_LT599032.1"/>
</dbReference>
<dbReference type="PANTHER" id="PTHR34220">
    <property type="entry name" value="SENSOR HISTIDINE KINASE YPDA"/>
    <property type="match status" value="1"/>
</dbReference>
<feature type="transmembrane region" description="Helical" evidence="1">
    <location>
        <begin position="126"/>
        <end position="147"/>
    </location>
</feature>
<keyword evidence="1" id="KW-0472">Membrane</keyword>
<gene>
    <name evidence="3" type="ORF">KL86DYS1_10079</name>
</gene>
<dbReference type="GO" id="GO:0016020">
    <property type="term" value="C:membrane"/>
    <property type="evidence" value="ECO:0007669"/>
    <property type="project" value="InterPro"/>
</dbReference>
<dbReference type="InterPro" id="IPR010559">
    <property type="entry name" value="Sig_transdc_His_kin_internal"/>
</dbReference>
<dbReference type="AlphaFoldDB" id="A0A212ITE5"/>
<keyword evidence="1" id="KW-1133">Transmembrane helix</keyword>
<name>A0A212ITE5_9BACT</name>
<dbReference type="Pfam" id="PF06580">
    <property type="entry name" value="His_kinase"/>
    <property type="match status" value="1"/>
</dbReference>
<reference evidence="3" key="1">
    <citation type="submission" date="2016-04" db="EMBL/GenBank/DDBJ databases">
        <authorList>
            <person name="Evans L.H."/>
            <person name="Alamgir A."/>
            <person name="Owens N."/>
            <person name="Weber N.D."/>
            <person name="Virtaneva K."/>
            <person name="Barbian K."/>
            <person name="Babar A."/>
            <person name="Rosenke K."/>
        </authorList>
    </citation>
    <scope>NUCLEOTIDE SEQUENCE</scope>
    <source>
        <strain evidence="3">86-1</strain>
    </source>
</reference>
<protein>
    <recommendedName>
        <fullName evidence="2">Signal transduction histidine kinase internal region domain-containing protein</fullName>
    </recommendedName>
</protein>
<dbReference type="InterPro" id="IPR036890">
    <property type="entry name" value="HATPase_C_sf"/>
</dbReference>
<evidence type="ECO:0000256" key="1">
    <source>
        <dbReference type="SAM" id="Phobius"/>
    </source>
</evidence>
<dbReference type="GO" id="GO:0000155">
    <property type="term" value="F:phosphorelay sensor kinase activity"/>
    <property type="evidence" value="ECO:0007669"/>
    <property type="project" value="InterPro"/>
</dbReference>
<dbReference type="EMBL" id="FLUM01000001">
    <property type="protein sequence ID" value="SBV90474.1"/>
    <property type="molecule type" value="Genomic_DNA"/>
</dbReference>
<dbReference type="PANTHER" id="PTHR34220:SF7">
    <property type="entry name" value="SENSOR HISTIDINE KINASE YPDA"/>
    <property type="match status" value="1"/>
</dbReference>
<keyword evidence="1" id="KW-0812">Transmembrane</keyword>
<accession>A0A212ITE5</accession>
<feature type="transmembrane region" description="Helical" evidence="1">
    <location>
        <begin position="36"/>
        <end position="55"/>
    </location>
</feature>